<feature type="domain" description="PRD" evidence="3">
    <location>
        <begin position="174"/>
        <end position="278"/>
    </location>
</feature>
<dbReference type="Gene3D" id="2.30.24.10">
    <property type="entry name" value="CAT RNA-binding domain"/>
    <property type="match status" value="1"/>
</dbReference>
<dbReference type="Pfam" id="PF03123">
    <property type="entry name" value="CAT_RBD"/>
    <property type="match status" value="1"/>
</dbReference>
<dbReference type="InterPro" id="IPR050661">
    <property type="entry name" value="BglG_antiterminators"/>
</dbReference>
<dbReference type="Gene3D" id="1.20.890.100">
    <property type="match status" value="1"/>
</dbReference>
<dbReference type="SUPFAM" id="SSF50151">
    <property type="entry name" value="SacY-like RNA-binding domain"/>
    <property type="match status" value="1"/>
</dbReference>
<reference evidence="4 5" key="1">
    <citation type="submission" date="2015-03" db="EMBL/GenBank/DDBJ databases">
        <title>Genome Assembly of Staphylococcus cohnii subsp. cohnii strain G22B2.</title>
        <authorList>
            <person name="Nair G."/>
            <person name="Kaur G."/>
            <person name="Khatri I."/>
            <person name="Singh N.K."/>
            <person name="Sathyabama S."/>
            <person name="Maurya S.K."/>
            <person name="Subramanian S."/>
            <person name="Agrewala J.N."/>
            <person name="Mayilraj S."/>
        </authorList>
    </citation>
    <scope>NUCLEOTIDE SEQUENCE [LARGE SCALE GENOMIC DNA]</scope>
    <source>
        <strain evidence="4 5">G22B2</strain>
    </source>
</reference>
<dbReference type="PANTHER" id="PTHR30185:SF16">
    <property type="entry name" value="PROTEIN GLCT"/>
    <property type="match status" value="1"/>
</dbReference>
<gene>
    <name evidence="4" type="ORF">UF66_1139</name>
</gene>
<evidence type="ECO:0000259" key="3">
    <source>
        <dbReference type="PROSITE" id="PS51372"/>
    </source>
</evidence>
<dbReference type="PROSITE" id="PS51372">
    <property type="entry name" value="PRD_2"/>
    <property type="match status" value="2"/>
</dbReference>
<dbReference type="Gene3D" id="1.10.1790.10">
    <property type="entry name" value="PRD domain"/>
    <property type="match status" value="1"/>
</dbReference>
<dbReference type="InterPro" id="IPR004341">
    <property type="entry name" value="CAT_RNA-bd_dom"/>
</dbReference>
<sequence>MGQYQITKPLNNNVIICMHQKREVVLIGKGIGFNKKPGMVVDDETMIEKVYALEQKKQQEHYKALIEQADDSVIQAIIEAINMITSTDLEIDDNRLIVALTDHIIFAYKRLKQNQYINNPFAIETRHLYPEAYKIAASVIYKLNSVLSLQFPEDEVGFIALHIASNMENLTMSEMTKINDLISKCIQIVEHDLHQPIDTTSVQYQRFIRHIQFLIRRLSIGETIKSQTEFEKMLKAHYPLCYNVAVKIMKMMQKQLGVTVYEAEVIYLTLHISHLTQQ</sequence>
<dbReference type="GO" id="GO:0003723">
    <property type="term" value="F:RNA binding"/>
    <property type="evidence" value="ECO:0007669"/>
    <property type="project" value="InterPro"/>
</dbReference>
<dbReference type="InterPro" id="IPR036634">
    <property type="entry name" value="PRD_sf"/>
</dbReference>
<dbReference type="Proteomes" id="UP000034455">
    <property type="component" value="Unassembled WGS sequence"/>
</dbReference>
<dbReference type="AlphaFoldDB" id="A0A0M2NZC9"/>
<dbReference type="Pfam" id="PF00874">
    <property type="entry name" value="PRD"/>
    <property type="match status" value="2"/>
</dbReference>
<dbReference type="InterPro" id="IPR001550">
    <property type="entry name" value="Transcrpt_antitermin_CS"/>
</dbReference>
<organism evidence="4 5">
    <name type="scientific">Staphylococcus cohnii subsp. cohnii</name>
    <dbReference type="NCBI Taxonomy" id="74704"/>
    <lineage>
        <taxon>Bacteria</taxon>
        <taxon>Bacillati</taxon>
        <taxon>Bacillota</taxon>
        <taxon>Bacilli</taxon>
        <taxon>Bacillales</taxon>
        <taxon>Staphylococcaceae</taxon>
        <taxon>Staphylococcus</taxon>
        <taxon>Staphylococcus cohnii species complex</taxon>
    </lineage>
</organism>
<dbReference type="RefSeq" id="WP_019469229.1">
    <property type="nucleotide sequence ID" value="NZ_LAKJ01000019.1"/>
</dbReference>
<keyword evidence="2" id="KW-0677">Repeat</keyword>
<comment type="caution">
    <text evidence="4">The sequence shown here is derived from an EMBL/GenBank/DDBJ whole genome shotgun (WGS) entry which is preliminary data.</text>
</comment>
<evidence type="ECO:0000313" key="5">
    <source>
        <dbReference type="Proteomes" id="UP000034455"/>
    </source>
</evidence>
<dbReference type="EMBL" id="LAKJ01000019">
    <property type="protein sequence ID" value="KKI63033.1"/>
    <property type="molecule type" value="Genomic_DNA"/>
</dbReference>
<accession>A0A0M2NZC9</accession>
<dbReference type="PATRIC" id="fig|74704.6.peg.1170"/>
<evidence type="ECO:0000256" key="2">
    <source>
        <dbReference type="ARBA" id="ARBA00022737"/>
    </source>
</evidence>
<protein>
    <submittedName>
        <fullName evidence="4">Beta-glucoside bgl operon antiterminator, BglG family</fullName>
    </submittedName>
</protein>
<dbReference type="Gene3D" id="1.20.58.1950">
    <property type="match status" value="1"/>
</dbReference>
<dbReference type="PROSITE" id="PS00654">
    <property type="entry name" value="PRD_1"/>
    <property type="match status" value="1"/>
</dbReference>
<dbReference type="InterPro" id="IPR011608">
    <property type="entry name" value="PRD"/>
</dbReference>
<dbReference type="InterPro" id="IPR036650">
    <property type="entry name" value="CAT_RNA-bd_dom_sf"/>
</dbReference>
<proteinExistence type="inferred from homology"/>
<dbReference type="PANTHER" id="PTHR30185">
    <property type="entry name" value="CRYPTIC BETA-GLUCOSIDE BGL OPERON ANTITERMINATOR"/>
    <property type="match status" value="1"/>
</dbReference>
<dbReference type="SMART" id="SM01061">
    <property type="entry name" value="CAT_RBD"/>
    <property type="match status" value="1"/>
</dbReference>
<name>A0A0M2NZC9_STACC</name>
<comment type="similarity">
    <text evidence="1">Belongs to the transcriptional antiterminator BglG family. GlcT subfamily.</text>
</comment>
<dbReference type="GO" id="GO:0045893">
    <property type="term" value="P:positive regulation of DNA-templated transcription"/>
    <property type="evidence" value="ECO:0007669"/>
    <property type="project" value="InterPro"/>
</dbReference>
<evidence type="ECO:0000313" key="4">
    <source>
        <dbReference type="EMBL" id="KKI63033.1"/>
    </source>
</evidence>
<dbReference type="NCBIfam" id="NF047357">
    <property type="entry name" value="antiterm_GlcT"/>
    <property type="match status" value="1"/>
</dbReference>
<feature type="domain" description="PRD" evidence="3">
    <location>
        <begin position="65"/>
        <end position="173"/>
    </location>
</feature>
<evidence type="ECO:0000256" key="1">
    <source>
        <dbReference type="ARBA" id="ARBA00009115"/>
    </source>
</evidence>
<dbReference type="SUPFAM" id="SSF63520">
    <property type="entry name" value="PTS-regulatory domain, PRD"/>
    <property type="match status" value="2"/>
</dbReference>